<reference evidence="10 11" key="1">
    <citation type="submission" date="2020-04" db="EMBL/GenBank/DDBJ databases">
        <title>Novel Paenibacillus strain UniB2 isolated from commercial digestive syrup.</title>
        <authorList>
            <person name="Thorat V."/>
            <person name="Kirdat K."/>
            <person name="Tiwarekar B."/>
            <person name="Yadav A."/>
        </authorList>
    </citation>
    <scope>NUCLEOTIDE SEQUENCE [LARGE SCALE GENOMIC DNA]</scope>
    <source>
        <strain evidence="10 11">UniB2</strain>
    </source>
</reference>
<evidence type="ECO:0000256" key="7">
    <source>
        <dbReference type="PROSITE-ProRule" id="PRU01379"/>
    </source>
</evidence>
<name>A0A6H2GVZ3_9BACL</name>
<dbReference type="Pfam" id="PF00246">
    <property type="entry name" value="Peptidase_M14"/>
    <property type="match status" value="1"/>
</dbReference>
<dbReference type="RefSeq" id="WP_168907209.1">
    <property type="nucleotide sequence ID" value="NZ_CP051428.1"/>
</dbReference>
<organism evidence="10 11">
    <name type="scientific">Paenibacillus albicereus</name>
    <dbReference type="NCBI Taxonomy" id="2726185"/>
    <lineage>
        <taxon>Bacteria</taxon>
        <taxon>Bacillati</taxon>
        <taxon>Bacillota</taxon>
        <taxon>Bacilli</taxon>
        <taxon>Bacillales</taxon>
        <taxon>Paenibacillaceae</taxon>
        <taxon>Paenibacillus</taxon>
    </lineage>
</organism>
<keyword evidence="6" id="KW-0482">Metalloprotease</keyword>
<feature type="compositionally biased region" description="Low complexity" evidence="8">
    <location>
        <begin position="176"/>
        <end position="187"/>
    </location>
</feature>
<evidence type="ECO:0000259" key="9">
    <source>
        <dbReference type="PROSITE" id="PS52035"/>
    </source>
</evidence>
<evidence type="ECO:0000256" key="4">
    <source>
        <dbReference type="ARBA" id="ARBA00022801"/>
    </source>
</evidence>
<evidence type="ECO:0000313" key="11">
    <source>
        <dbReference type="Proteomes" id="UP000502136"/>
    </source>
</evidence>
<dbReference type="PANTHER" id="PTHR11705">
    <property type="entry name" value="PROTEASE FAMILY M14 CARBOXYPEPTIDASE A,B"/>
    <property type="match status" value="1"/>
</dbReference>
<dbReference type="InterPro" id="IPR000834">
    <property type="entry name" value="Peptidase_M14"/>
</dbReference>
<keyword evidence="3" id="KW-0645">Protease</keyword>
<evidence type="ECO:0000256" key="8">
    <source>
        <dbReference type="SAM" id="MobiDB-lite"/>
    </source>
</evidence>
<feature type="active site" description="Proton donor/acceptor" evidence="7">
    <location>
        <position position="262"/>
    </location>
</feature>
<dbReference type="PANTHER" id="PTHR11705:SF143">
    <property type="entry name" value="SLL0236 PROTEIN"/>
    <property type="match status" value="1"/>
</dbReference>
<keyword evidence="5" id="KW-0862">Zinc</keyword>
<feature type="region of interest" description="Disordered" evidence="8">
    <location>
        <begin position="157"/>
        <end position="187"/>
    </location>
</feature>
<dbReference type="SMART" id="SM00631">
    <property type="entry name" value="Zn_pept"/>
    <property type="match status" value="1"/>
</dbReference>
<dbReference type="InterPro" id="IPR034274">
    <property type="entry name" value="ENP1_M14_CPD"/>
</dbReference>
<accession>A0A6H2GVZ3</accession>
<evidence type="ECO:0000256" key="2">
    <source>
        <dbReference type="ARBA" id="ARBA00005988"/>
    </source>
</evidence>
<protein>
    <submittedName>
        <fullName evidence="10">Peptidase M14</fullName>
    </submittedName>
</protein>
<dbReference type="AlphaFoldDB" id="A0A6H2GVZ3"/>
<dbReference type="KEGG" id="palr:HGI30_08360"/>
<keyword evidence="4" id="KW-0378">Hydrolase</keyword>
<dbReference type="GO" id="GO:0008270">
    <property type="term" value="F:zinc ion binding"/>
    <property type="evidence" value="ECO:0007669"/>
    <property type="project" value="InterPro"/>
</dbReference>
<dbReference type="EMBL" id="CP051428">
    <property type="protein sequence ID" value="QJC51562.1"/>
    <property type="molecule type" value="Genomic_DNA"/>
</dbReference>
<dbReference type="PROSITE" id="PS52035">
    <property type="entry name" value="PEPTIDASE_M14"/>
    <property type="match status" value="1"/>
</dbReference>
<sequence length="298" mass="33441">MASGRAIVRPRPYGPAELEEDLEALQRRYPELQRQPAGASVMGKRLELLRIGRGHRHVHLNASFHANEWITSLALMRWVEELLEQRSAGRDPADGLSLWLLPMVNPDGVELALGGLPEGHPYGRQLLEWNGGSADFSGWKANIRGVDLNDQFPAHWEEERRRRGQEGPGPRDYPGESPLSEPEARAAAALTERESFDVVAALHTQGEEIYWNYRGLEPACARGMAECLALAAGYAAVELADSDAGYKDWFIQRFRRPGFTIELGWGVNPLPLEQQEDILARLRPLLEELLRLAREDQA</sequence>
<evidence type="ECO:0000256" key="1">
    <source>
        <dbReference type="ARBA" id="ARBA00001947"/>
    </source>
</evidence>
<evidence type="ECO:0000313" key="10">
    <source>
        <dbReference type="EMBL" id="QJC51562.1"/>
    </source>
</evidence>
<dbReference type="CDD" id="cd06229">
    <property type="entry name" value="M14_Endopeptidase_I"/>
    <property type="match status" value="1"/>
</dbReference>
<keyword evidence="11" id="KW-1185">Reference proteome</keyword>
<dbReference type="GO" id="GO:0004181">
    <property type="term" value="F:metallocarboxypeptidase activity"/>
    <property type="evidence" value="ECO:0007669"/>
    <property type="project" value="InterPro"/>
</dbReference>
<dbReference type="Proteomes" id="UP000502136">
    <property type="component" value="Chromosome"/>
</dbReference>
<dbReference type="GO" id="GO:0005615">
    <property type="term" value="C:extracellular space"/>
    <property type="evidence" value="ECO:0007669"/>
    <property type="project" value="TreeGrafter"/>
</dbReference>
<evidence type="ECO:0000256" key="6">
    <source>
        <dbReference type="ARBA" id="ARBA00023049"/>
    </source>
</evidence>
<comment type="similarity">
    <text evidence="2 7">Belongs to the peptidase M14 family.</text>
</comment>
<dbReference type="Gene3D" id="3.40.630.10">
    <property type="entry name" value="Zn peptidases"/>
    <property type="match status" value="1"/>
</dbReference>
<dbReference type="SUPFAM" id="SSF53187">
    <property type="entry name" value="Zn-dependent exopeptidases"/>
    <property type="match status" value="1"/>
</dbReference>
<dbReference type="GO" id="GO:0006508">
    <property type="term" value="P:proteolysis"/>
    <property type="evidence" value="ECO:0007669"/>
    <property type="project" value="UniProtKB-KW"/>
</dbReference>
<proteinExistence type="inferred from homology"/>
<evidence type="ECO:0000256" key="3">
    <source>
        <dbReference type="ARBA" id="ARBA00022670"/>
    </source>
</evidence>
<gene>
    <name evidence="10" type="ORF">HGI30_08360</name>
</gene>
<evidence type="ECO:0000256" key="5">
    <source>
        <dbReference type="ARBA" id="ARBA00022833"/>
    </source>
</evidence>
<feature type="domain" description="Peptidase M14" evidence="9">
    <location>
        <begin position="11"/>
        <end position="285"/>
    </location>
</feature>
<comment type="cofactor">
    <cofactor evidence="1">
        <name>Zn(2+)</name>
        <dbReference type="ChEBI" id="CHEBI:29105"/>
    </cofactor>
</comment>